<feature type="domain" description="YjiS-like" evidence="1">
    <location>
        <begin position="2"/>
        <end position="29"/>
    </location>
</feature>
<protein>
    <recommendedName>
        <fullName evidence="1">YjiS-like domain-containing protein</fullName>
    </recommendedName>
</protein>
<reference evidence="2 3" key="1">
    <citation type="submission" date="2018-07" db="EMBL/GenBank/DDBJ databases">
        <title>Genome sequence of Nitratireductor thuwali#1536.</title>
        <authorList>
            <person name="Michoud G."/>
            <person name="Merlino G."/>
            <person name="Sefrji F.O."/>
            <person name="Daffonchio D."/>
        </authorList>
    </citation>
    <scope>NUCLEOTIDE SEQUENCE [LARGE SCALE GENOMIC DNA]</scope>
    <source>
        <strain evidence="3">Nit1536</strain>
    </source>
</reference>
<dbReference type="EMBL" id="CP030941">
    <property type="protein sequence ID" value="UUP19238.1"/>
    <property type="molecule type" value="Genomic_DNA"/>
</dbReference>
<sequence>MAQRRRTRMALQELSDHQLKDIGISRADAFREAAKPFWK</sequence>
<name>A0ABY5MMN4_9HYPH</name>
<evidence type="ECO:0000313" key="3">
    <source>
        <dbReference type="Proteomes" id="UP001342418"/>
    </source>
</evidence>
<dbReference type="Proteomes" id="UP001342418">
    <property type="component" value="Chromosome"/>
</dbReference>
<evidence type="ECO:0000259" key="1">
    <source>
        <dbReference type="Pfam" id="PF06568"/>
    </source>
</evidence>
<gene>
    <name evidence="2" type="ORF">NTH_03733</name>
</gene>
<keyword evidence="3" id="KW-1185">Reference proteome</keyword>
<evidence type="ECO:0000313" key="2">
    <source>
        <dbReference type="EMBL" id="UUP19238.1"/>
    </source>
</evidence>
<organism evidence="2 3">
    <name type="scientific">Nitratireductor thuwali</name>
    <dbReference type="NCBI Taxonomy" id="2267699"/>
    <lineage>
        <taxon>Bacteria</taxon>
        <taxon>Pseudomonadati</taxon>
        <taxon>Pseudomonadota</taxon>
        <taxon>Alphaproteobacteria</taxon>
        <taxon>Hyphomicrobiales</taxon>
        <taxon>Phyllobacteriaceae</taxon>
        <taxon>Nitratireductor</taxon>
    </lineage>
</organism>
<accession>A0ABY5MMN4</accession>
<dbReference type="InterPro" id="IPR009506">
    <property type="entry name" value="YjiS-like"/>
</dbReference>
<proteinExistence type="predicted"/>
<dbReference type="Pfam" id="PF06568">
    <property type="entry name" value="YjiS-like"/>
    <property type="match status" value="1"/>
</dbReference>